<dbReference type="SMART" id="SM00388">
    <property type="entry name" value="HisKA"/>
    <property type="match status" value="1"/>
</dbReference>
<dbReference type="SUPFAM" id="SSF55874">
    <property type="entry name" value="ATPase domain of HSP90 chaperone/DNA topoisomerase II/histidine kinase"/>
    <property type="match status" value="1"/>
</dbReference>
<gene>
    <name evidence="14" type="ORF">NIES267_06400</name>
</gene>
<dbReference type="PRINTS" id="PR00344">
    <property type="entry name" value="BCTRLSENSOR"/>
</dbReference>
<keyword evidence="4" id="KW-0808">Transferase</keyword>
<dbReference type="CDD" id="cd00156">
    <property type="entry name" value="REC"/>
    <property type="match status" value="1"/>
</dbReference>
<dbReference type="InterPro" id="IPR001789">
    <property type="entry name" value="Sig_transdc_resp-reg_receiver"/>
</dbReference>
<evidence type="ECO:0000256" key="6">
    <source>
        <dbReference type="ARBA" id="ARBA00022777"/>
    </source>
</evidence>
<dbReference type="InterPro" id="IPR000700">
    <property type="entry name" value="PAS-assoc_C"/>
</dbReference>
<dbReference type="InterPro" id="IPR029016">
    <property type="entry name" value="GAF-like_dom_sf"/>
</dbReference>
<keyword evidence="6 14" id="KW-0418">Kinase</keyword>
<dbReference type="InterPro" id="IPR035965">
    <property type="entry name" value="PAS-like_dom_sf"/>
</dbReference>
<feature type="modified residue" description="4-aspartylphosphate" evidence="9">
    <location>
        <position position="866"/>
    </location>
</feature>
<evidence type="ECO:0000259" key="13">
    <source>
        <dbReference type="PROSITE" id="PS50113"/>
    </source>
</evidence>
<proteinExistence type="predicted"/>
<dbReference type="AlphaFoldDB" id="A0A1Z4LIU7"/>
<protein>
    <recommendedName>
        <fullName evidence="2">histidine kinase</fullName>
        <ecNumber evidence="2">2.7.13.3</ecNumber>
    </recommendedName>
</protein>
<dbReference type="PROSITE" id="PS50110">
    <property type="entry name" value="RESPONSE_REGULATORY"/>
    <property type="match status" value="1"/>
</dbReference>
<dbReference type="Pfam" id="PF02518">
    <property type="entry name" value="HATPase_c"/>
    <property type="match status" value="1"/>
</dbReference>
<dbReference type="Pfam" id="PF01590">
    <property type="entry name" value="GAF"/>
    <property type="match status" value="1"/>
</dbReference>
<dbReference type="InterPro" id="IPR003018">
    <property type="entry name" value="GAF"/>
</dbReference>
<sequence length="932" mass="104867">MVSENEASRLKALYEYEILDTAPEQTFDDLVLLAKQVAQTPIALINLVDAERQWFKAQLGLSVSEMPRNIGFGSLCVSLGETLVIPDTLANERFATNPVVISEPNVRSYVGIPLITPKGEVIGTLCAIDTVPRSISSEQIHSLEAISRLVMKQLEIRIGLNKLADIKTEYEQAKEALDESESIIKSFFDSAPMMMGIVEVRNNDILHISGNTAAAKFLGLTTEEMKNRFISDMKIPLKLISEWIDYYHQTQTTQSSVTFEYPFDTQDGSKWLKAKVSPIGNYSEHQRFAYLVDDITQRKEAEERLRWKQTLLRSMTSVSPLAFYVVENRTGNILYANQRFYDIWGLEFLKKRVESGAFKHEDIVEEFRKLTSQSPPFINSCQPDFFEKCICEDEILLPDGRTIRRFSRAIQNQDNQYFARLYMFENITSRKHIEHQLREQAALLDIATDAIIMRDLSHKVLLWNKSAEIIYGWTEEEAIGENAKELLKPEIYSGQQQDIYHTVLQDGSWQGELKKVSKSGKEIIIESRWTLVKDEHQEPKSILTVDTDITQKKELEKQFLRAQRMESIGTLASGIAHDLNNVLSPILMSVQLLKSKSQDEQENSILEIVENNAKRGANLVKQVLSFARGIEGDRTVIPVEELVGEMKQIVEQTFPKSILFHESIQKDVWQIWGDSTQLHQVLLNFCLNARDAMPNGGKLTISAENIVIDDNYAGMHLDAKVGSYVVISVADTGVGIAQELLDRIFEPFFTTKEFGKGTGLGLSTVTGIIKGHNGFINVSSTACVGSIFKVYLPAANTNANQKTEYLKTPLGNGELILIVDDEPSIRDITLTSLEQHNYKAITANDGIEAVALYAQHKNQISGAIIDMMMPLMDGATTITTLHKMNPNLRLIAVSGLTTSEQVPFDKNSSHTAFLPKPYTARELLTTLHSVLK</sequence>
<keyword evidence="5" id="KW-0547">Nucleotide-binding</keyword>
<dbReference type="Gene3D" id="3.30.450.20">
    <property type="entry name" value="PAS domain"/>
    <property type="match status" value="3"/>
</dbReference>
<dbReference type="InterPro" id="IPR005467">
    <property type="entry name" value="His_kinase_dom"/>
</dbReference>
<dbReference type="InterPro" id="IPR013767">
    <property type="entry name" value="PAS_fold"/>
</dbReference>
<accession>A0A1Z4LIU7</accession>
<dbReference type="InterPro" id="IPR011006">
    <property type="entry name" value="CheY-like_superfamily"/>
</dbReference>
<evidence type="ECO:0000256" key="8">
    <source>
        <dbReference type="ARBA" id="ARBA00023012"/>
    </source>
</evidence>
<comment type="catalytic activity">
    <reaction evidence="1">
        <text>ATP + protein L-histidine = ADP + protein N-phospho-L-histidine.</text>
        <dbReference type="EC" id="2.7.13.3"/>
    </reaction>
</comment>
<feature type="domain" description="PAS" evidence="12">
    <location>
        <begin position="436"/>
        <end position="507"/>
    </location>
</feature>
<dbReference type="CDD" id="cd00082">
    <property type="entry name" value="HisKA"/>
    <property type="match status" value="1"/>
</dbReference>
<feature type="domain" description="PAC" evidence="13">
    <location>
        <begin position="509"/>
        <end position="561"/>
    </location>
</feature>
<evidence type="ECO:0000256" key="5">
    <source>
        <dbReference type="ARBA" id="ARBA00022741"/>
    </source>
</evidence>
<dbReference type="GO" id="GO:0000155">
    <property type="term" value="F:phosphorelay sensor kinase activity"/>
    <property type="evidence" value="ECO:0007669"/>
    <property type="project" value="InterPro"/>
</dbReference>
<dbReference type="Pfam" id="PF00072">
    <property type="entry name" value="Response_reg"/>
    <property type="match status" value="1"/>
</dbReference>
<dbReference type="InterPro" id="IPR000014">
    <property type="entry name" value="PAS"/>
</dbReference>
<dbReference type="PANTHER" id="PTHR43065:SF46">
    <property type="entry name" value="C4-DICARBOXYLATE TRANSPORT SENSOR PROTEIN DCTB"/>
    <property type="match status" value="1"/>
</dbReference>
<dbReference type="InterPro" id="IPR001610">
    <property type="entry name" value="PAC"/>
</dbReference>
<evidence type="ECO:0000313" key="14">
    <source>
        <dbReference type="EMBL" id="BAY81165.1"/>
    </source>
</evidence>
<dbReference type="PROSITE" id="PS50113">
    <property type="entry name" value="PAC"/>
    <property type="match status" value="1"/>
</dbReference>
<evidence type="ECO:0000256" key="7">
    <source>
        <dbReference type="ARBA" id="ARBA00022840"/>
    </source>
</evidence>
<dbReference type="EC" id="2.7.13.3" evidence="2"/>
<dbReference type="SUPFAM" id="SSF55781">
    <property type="entry name" value="GAF domain-like"/>
    <property type="match status" value="1"/>
</dbReference>
<dbReference type="SMART" id="SM00086">
    <property type="entry name" value="PAC"/>
    <property type="match status" value="2"/>
</dbReference>
<dbReference type="GO" id="GO:0005524">
    <property type="term" value="F:ATP binding"/>
    <property type="evidence" value="ECO:0007669"/>
    <property type="project" value="UniProtKB-KW"/>
</dbReference>
<evidence type="ECO:0000256" key="2">
    <source>
        <dbReference type="ARBA" id="ARBA00012438"/>
    </source>
</evidence>
<dbReference type="EMBL" id="AP018227">
    <property type="protein sequence ID" value="BAY81165.1"/>
    <property type="molecule type" value="Genomic_DNA"/>
</dbReference>
<evidence type="ECO:0000259" key="10">
    <source>
        <dbReference type="PROSITE" id="PS50109"/>
    </source>
</evidence>
<evidence type="ECO:0000256" key="4">
    <source>
        <dbReference type="ARBA" id="ARBA00022679"/>
    </source>
</evidence>
<dbReference type="Gene3D" id="3.30.450.40">
    <property type="match status" value="1"/>
</dbReference>
<dbReference type="SUPFAM" id="SSF52172">
    <property type="entry name" value="CheY-like"/>
    <property type="match status" value="1"/>
</dbReference>
<dbReference type="PANTHER" id="PTHR43065">
    <property type="entry name" value="SENSOR HISTIDINE KINASE"/>
    <property type="match status" value="1"/>
</dbReference>
<dbReference type="SMART" id="SM00091">
    <property type="entry name" value="PAS"/>
    <property type="match status" value="3"/>
</dbReference>
<dbReference type="InterPro" id="IPR036890">
    <property type="entry name" value="HATPase_C_sf"/>
</dbReference>
<organism evidence="14 15">
    <name type="scientific">Calothrix parasitica NIES-267</name>
    <dbReference type="NCBI Taxonomy" id="1973488"/>
    <lineage>
        <taxon>Bacteria</taxon>
        <taxon>Bacillati</taxon>
        <taxon>Cyanobacteriota</taxon>
        <taxon>Cyanophyceae</taxon>
        <taxon>Nostocales</taxon>
        <taxon>Calotrichaceae</taxon>
        <taxon>Calothrix</taxon>
    </lineage>
</organism>
<dbReference type="OrthoDB" id="9788063at2"/>
<keyword evidence="8" id="KW-0902">Two-component regulatory system</keyword>
<dbReference type="Gene3D" id="1.10.287.130">
    <property type="match status" value="1"/>
</dbReference>
<dbReference type="GO" id="GO:0006355">
    <property type="term" value="P:regulation of DNA-templated transcription"/>
    <property type="evidence" value="ECO:0007669"/>
    <property type="project" value="InterPro"/>
</dbReference>
<dbReference type="InterPro" id="IPR003594">
    <property type="entry name" value="HATPase_dom"/>
</dbReference>
<reference evidence="14 15" key="1">
    <citation type="submission" date="2017-06" db="EMBL/GenBank/DDBJ databases">
        <title>Genome sequencing of cyanobaciteial culture collection at National Institute for Environmental Studies (NIES).</title>
        <authorList>
            <person name="Hirose Y."/>
            <person name="Shimura Y."/>
            <person name="Fujisawa T."/>
            <person name="Nakamura Y."/>
            <person name="Kawachi M."/>
        </authorList>
    </citation>
    <scope>NUCLEOTIDE SEQUENCE [LARGE SCALE GENOMIC DNA]</scope>
    <source>
        <strain evidence="14 15">NIES-267</strain>
    </source>
</reference>
<dbReference type="CDD" id="cd00130">
    <property type="entry name" value="PAS"/>
    <property type="match status" value="2"/>
</dbReference>
<dbReference type="InterPro" id="IPR004358">
    <property type="entry name" value="Sig_transdc_His_kin-like_C"/>
</dbReference>
<evidence type="ECO:0000313" key="15">
    <source>
        <dbReference type="Proteomes" id="UP000218418"/>
    </source>
</evidence>
<keyword evidence="7" id="KW-0067">ATP-binding</keyword>
<dbReference type="SUPFAM" id="SSF55785">
    <property type="entry name" value="PYP-like sensor domain (PAS domain)"/>
    <property type="match status" value="3"/>
</dbReference>
<feature type="domain" description="Histidine kinase" evidence="10">
    <location>
        <begin position="574"/>
        <end position="796"/>
    </location>
</feature>
<dbReference type="SMART" id="SM00387">
    <property type="entry name" value="HATPase_c"/>
    <property type="match status" value="1"/>
</dbReference>
<evidence type="ECO:0000256" key="1">
    <source>
        <dbReference type="ARBA" id="ARBA00000085"/>
    </source>
</evidence>
<feature type="domain" description="Response regulatory" evidence="11">
    <location>
        <begin position="815"/>
        <end position="931"/>
    </location>
</feature>
<dbReference type="SMART" id="SM00065">
    <property type="entry name" value="GAF"/>
    <property type="match status" value="1"/>
</dbReference>
<name>A0A1Z4LIU7_9CYAN</name>
<dbReference type="Gene3D" id="3.40.50.2300">
    <property type="match status" value="1"/>
</dbReference>
<dbReference type="InterPro" id="IPR036097">
    <property type="entry name" value="HisK_dim/P_sf"/>
</dbReference>
<dbReference type="InterPro" id="IPR003661">
    <property type="entry name" value="HisK_dim/P_dom"/>
</dbReference>
<dbReference type="PROSITE" id="PS50112">
    <property type="entry name" value="PAS"/>
    <property type="match status" value="1"/>
</dbReference>
<evidence type="ECO:0000256" key="3">
    <source>
        <dbReference type="ARBA" id="ARBA00022553"/>
    </source>
</evidence>
<dbReference type="SMART" id="SM00448">
    <property type="entry name" value="REC"/>
    <property type="match status" value="1"/>
</dbReference>
<dbReference type="SUPFAM" id="SSF47384">
    <property type="entry name" value="Homodimeric domain of signal transducing histidine kinase"/>
    <property type="match status" value="1"/>
</dbReference>
<evidence type="ECO:0000259" key="12">
    <source>
        <dbReference type="PROSITE" id="PS50112"/>
    </source>
</evidence>
<dbReference type="NCBIfam" id="TIGR00229">
    <property type="entry name" value="sensory_box"/>
    <property type="match status" value="2"/>
</dbReference>
<keyword evidence="15" id="KW-1185">Reference proteome</keyword>
<evidence type="ECO:0000259" key="11">
    <source>
        <dbReference type="PROSITE" id="PS50110"/>
    </source>
</evidence>
<keyword evidence="3 9" id="KW-0597">Phosphoprotein</keyword>
<dbReference type="Pfam" id="PF00989">
    <property type="entry name" value="PAS"/>
    <property type="match status" value="1"/>
</dbReference>
<dbReference type="Proteomes" id="UP000218418">
    <property type="component" value="Chromosome"/>
</dbReference>
<dbReference type="Gene3D" id="3.30.565.10">
    <property type="entry name" value="Histidine kinase-like ATPase, C-terminal domain"/>
    <property type="match status" value="1"/>
</dbReference>
<dbReference type="Pfam" id="PF13188">
    <property type="entry name" value="PAS_8"/>
    <property type="match status" value="1"/>
</dbReference>
<dbReference type="PROSITE" id="PS50109">
    <property type="entry name" value="HIS_KIN"/>
    <property type="match status" value="1"/>
</dbReference>
<dbReference type="Pfam" id="PF00512">
    <property type="entry name" value="HisKA"/>
    <property type="match status" value="1"/>
</dbReference>
<evidence type="ECO:0000256" key="9">
    <source>
        <dbReference type="PROSITE-ProRule" id="PRU00169"/>
    </source>
</evidence>